<accession>A0A6J4NZ92</accession>
<evidence type="ECO:0000313" key="2">
    <source>
        <dbReference type="EMBL" id="CAA9398070.1"/>
    </source>
</evidence>
<sequence length="93" mass="10624">DACRGAREEVGQRRIIVGHRQPPATEVGHEGQRRQAPGPRQGGACGDRLRAEDRHTLEHASRGVRMQQGHLGRALRWRHLVEWTRAGVWRRLL</sequence>
<dbReference type="AlphaFoldDB" id="A0A6J4NZ92"/>
<name>A0A6J4NZ92_9ACTN</name>
<gene>
    <name evidence="2" type="ORF">AVDCRST_MAG03-998</name>
</gene>
<feature type="non-terminal residue" evidence="2">
    <location>
        <position position="93"/>
    </location>
</feature>
<protein>
    <submittedName>
        <fullName evidence="2">Uncharacterized protein</fullName>
    </submittedName>
</protein>
<proteinExistence type="predicted"/>
<reference evidence="2" key="1">
    <citation type="submission" date="2020-02" db="EMBL/GenBank/DDBJ databases">
        <authorList>
            <person name="Meier V. D."/>
        </authorList>
    </citation>
    <scope>NUCLEOTIDE SEQUENCE</scope>
    <source>
        <strain evidence="2">AVDCRST_MAG03</strain>
    </source>
</reference>
<organism evidence="2">
    <name type="scientific">uncultured Rubrobacteraceae bacterium</name>
    <dbReference type="NCBI Taxonomy" id="349277"/>
    <lineage>
        <taxon>Bacteria</taxon>
        <taxon>Bacillati</taxon>
        <taxon>Actinomycetota</taxon>
        <taxon>Rubrobacteria</taxon>
        <taxon>Rubrobacterales</taxon>
        <taxon>Rubrobacteraceae</taxon>
        <taxon>environmental samples</taxon>
    </lineage>
</organism>
<feature type="non-terminal residue" evidence="2">
    <location>
        <position position="1"/>
    </location>
</feature>
<feature type="region of interest" description="Disordered" evidence="1">
    <location>
        <begin position="20"/>
        <end position="46"/>
    </location>
</feature>
<dbReference type="EMBL" id="CADCUT010000058">
    <property type="protein sequence ID" value="CAA9398070.1"/>
    <property type="molecule type" value="Genomic_DNA"/>
</dbReference>
<evidence type="ECO:0000256" key="1">
    <source>
        <dbReference type="SAM" id="MobiDB-lite"/>
    </source>
</evidence>